<organism evidence="2 3">
    <name type="scientific">Pleurodeles waltl</name>
    <name type="common">Iberian ribbed newt</name>
    <dbReference type="NCBI Taxonomy" id="8319"/>
    <lineage>
        <taxon>Eukaryota</taxon>
        <taxon>Metazoa</taxon>
        <taxon>Chordata</taxon>
        <taxon>Craniata</taxon>
        <taxon>Vertebrata</taxon>
        <taxon>Euteleostomi</taxon>
        <taxon>Amphibia</taxon>
        <taxon>Batrachia</taxon>
        <taxon>Caudata</taxon>
        <taxon>Salamandroidea</taxon>
        <taxon>Salamandridae</taxon>
        <taxon>Pleurodelinae</taxon>
        <taxon>Pleurodeles</taxon>
    </lineage>
</organism>
<keyword evidence="3" id="KW-1185">Reference proteome</keyword>
<accession>A0AAV7R2F0</accession>
<gene>
    <name evidence="2" type="ORF">NDU88_012706</name>
</gene>
<evidence type="ECO:0000313" key="3">
    <source>
        <dbReference type="Proteomes" id="UP001066276"/>
    </source>
</evidence>
<feature type="region of interest" description="Disordered" evidence="1">
    <location>
        <begin position="18"/>
        <end position="86"/>
    </location>
</feature>
<sequence>MQAGGALYLLIAVRERRSSQLPAPPNAPRAPSAQHRVPEARAKAPRRRLTRRGRGRQHSRPLLLHGIQGDPGVARRVTDSPSGPEK</sequence>
<name>A0AAV7R2F0_PLEWA</name>
<proteinExistence type="predicted"/>
<dbReference type="EMBL" id="JANPWB010000010">
    <property type="protein sequence ID" value="KAJ1146430.1"/>
    <property type="molecule type" value="Genomic_DNA"/>
</dbReference>
<protein>
    <submittedName>
        <fullName evidence="2">Uncharacterized protein</fullName>
    </submittedName>
</protein>
<evidence type="ECO:0000256" key="1">
    <source>
        <dbReference type="SAM" id="MobiDB-lite"/>
    </source>
</evidence>
<evidence type="ECO:0000313" key="2">
    <source>
        <dbReference type="EMBL" id="KAJ1146430.1"/>
    </source>
</evidence>
<feature type="compositionally biased region" description="Basic residues" evidence="1">
    <location>
        <begin position="43"/>
        <end position="59"/>
    </location>
</feature>
<comment type="caution">
    <text evidence="2">The sequence shown here is derived from an EMBL/GenBank/DDBJ whole genome shotgun (WGS) entry which is preliminary data.</text>
</comment>
<reference evidence="2" key="1">
    <citation type="journal article" date="2022" name="bioRxiv">
        <title>Sequencing and chromosome-scale assembly of the giantPleurodeles waltlgenome.</title>
        <authorList>
            <person name="Brown T."/>
            <person name="Elewa A."/>
            <person name="Iarovenko S."/>
            <person name="Subramanian E."/>
            <person name="Araus A.J."/>
            <person name="Petzold A."/>
            <person name="Susuki M."/>
            <person name="Suzuki K.-i.T."/>
            <person name="Hayashi T."/>
            <person name="Toyoda A."/>
            <person name="Oliveira C."/>
            <person name="Osipova E."/>
            <person name="Leigh N.D."/>
            <person name="Simon A."/>
            <person name="Yun M.H."/>
        </authorList>
    </citation>
    <scope>NUCLEOTIDE SEQUENCE</scope>
    <source>
        <strain evidence="2">20211129_DDA</strain>
        <tissue evidence="2">Liver</tissue>
    </source>
</reference>
<dbReference type="AlphaFoldDB" id="A0AAV7R2F0"/>
<dbReference type="Proteomes" id="UP001066276">
    <property type="component" value="Chromosome 6"/>
</dbReference>